<feature type="non-terminal residue" evidence="1">
    <location>
        <position position="53"/>
    </location>
</feature>
<proteinExistence type="predicted"/>
<evidence type="ECO:0000313" key="2">
    <source>
        <dbReference type="Proteomes" id="UP000183974"/>
    </source>
</evidence>
<name>A0A1M7HHA2_9RHOB</name>
<evidence type="ECO:0000313" key="1">
    <source>
        <dbReference type="EMBL" id="SHM27527.1"/>
    </source>
</evidence>
<gene>
    <name evidence="1" type="ORF">SAMN05444398_112133</name>
</gene>
<dbReference type="EMBL" id="FRBR01000012">
    <property type="protein sequence ID" value="SHM27527.1"/>
    <property type="molecule type" value="Genomic_DNA"/>
</dbReference>
<accession>A0A1M7HHA2</accession>
<organism evidence="1 2">
    <name type="scientific">Roseovarius pacificus</name>
    <dbReference type="NCBI Taxonomy" id="337701"/>
    <lineage>
        <taxon>Bacteria</taxon>
        <taxon>Pseudomonadati</taxon>
        <taxon>Pseudomonadota</taxon>
        <taxon>Alphaproteobacteria</taxon>
        <taxon>Rhodobacterales</taxon>
        <taxon>Roseobacteraceae</taxon>
        <taxon>Roseovarius</taxon>
    </lineage>
</organism>
<keyword evidence="2" id="KW-1185">Reference proteome</keyword>
<reference evidence="1 2" key="1">
    <citation type="submission" date="2016-11" db="EMBL/GenBank/DDBJ databases">
        <authorList>
            <person name="Jaros S."/>
            <person name="Januszkiewicz K."/>
            <person name="Wedrychowicz H."/>
        </authorList>
    </citation>
    <scope>NUCLEOTIDE SEQUENCE [LARGE SCALE GENOMIC DNA]</scope>
    <source>
        <strain evidence="1 2">DSM 29589</strain>
    </source>
</reference>
<protein>
    <submittedName>
        <fullName evidence="1">Uncharacterized protein</fullName>
    </submittedName>
</protein>
<dbReference type="AlphaFoldDB" id="A0A1M7HHA2"/>
<dbReference type="Proteomes" id="UP000183974">
    <property type="component" value="Unassembled WGS sequence"/>
</dbReference>
<sequence length="53" mass="5909">MGNLHFLLGTAQDNPFFAPVKLQCVTCRKVQRDKRLARTGTSPLPIADKALNR</sequence>